<dbReference type="WBParaSite" id="HPLM_0001777501-mRNA-1">
    <property type="protein sequence ID" value="HPLM_0001777501-mRNA-1"/>
    <property type="gene ID" value="HPLM_0001777501"/>
</dbReference>
<proteinExistence type="predicted"/>
<reference evidence="3" key="1">
    <citation type="submission" date="2017-02" db="UniProtKB">
        <authorList>
            <consortium name="WormBaseParasite"/>
        </authorList>
    </citation>
    <scope>IDENTIFICATION</scope>
</reference>
<evidence type="ECO:0000313" key="2">
    <source>
        <dbReference type="Proteomes" id="UP000268014"/>
    </source>
</evidence>
<gene>
    <name evidence="1" type="ORF">HPLM_LOCUS17767</name>
</gene>
<sequence length="81" mass="8843">MAAPLAACNPNESMHPYPSTTLVGSCGYTLKQVMKTQMRWELKLRSPVELDEVTLVLVTVYGNLYSAADDVHTTAVLTGKD</sequence>
<protein>
    <submittedName>
        <fullName evidence="3">Lipoprotein</fullName>
    </submittedName>
</protein>
<evidence type="ECO:0000313" key="1">
    <source>
        <dbReference type="EMBL" id="VDO66841.1"/>
    </source>
</evidence>
<evidence type="ECO:0000313" key="3">
    <source>
        <dbReference type="WBParaSite" id="HPLM_0001777501-mRNA-1"/>
    </source>
</evidence>
<accession>A0A0N4X0J0</accession>
<dbReference type="Proteomes" id="UP000268014">
    <property type="component" value="Unassembled WGS sequence"/>
</dbReference>
<reference evidence="1 2" key="2">
    <citation type="submission" date="2018-11" db="EMBL/GenBank/DDBJ databases">
        <authorList>
            <consortium name="Pathogen Informatics"/>
        </authorList>
    </citation>
    <scope>NUCLEOTIDE SEQUENCE [LARGE SCALE GENOMIC DNA]</scope>
    <source>
        <strain evidence="1 2">MHpl1</strain>
    </source>
</reference>
<dbReference type="AlphaFoldDB" id="A0A0N4X0J0"/>
<organism evidence="3">
    <name type="scientific">Haemonchus placei</name>
    <name type="common">Barber's pole worm</name>
    <dbReference type="NCBI Taxonomy" id="6290"/>
    <lineage>
        <taxon>Eukaryota</taxon>
        <taxon>Metazoa</taxon>
        <taxon>Ecdysozoa</taxon>
        <taxon>Nematoda</taxon>
        <taxon>Chromadorea</taxon>
        <taxon>Rhabditida</taxon>
        <taxon>Rhabditina</taxon>
        <taxon>Rhabditomorpha</taxon>
        <taxon>Strongyloidea</taxon>
        <taxon>Trichostrongylidae</taxon>
        <taxon>Haemonchus</taxon>
    </lineage>
</organism>
<name>A0A0N4X0J0_HAEPC</name>
<dbReference type="EMBL" id="UZAF01020140">
    <property type="protein sequence ID" value="VDO66841.1"/>
    <property type="molecule type" value="Genomic_DNA"/>
</dbReference>
<keyword evidence="2" id="KW-1185">Reference proteome</keyword>